<gene>
    <name evidence="8" type="ORF">OFUS_LOCUS11342</name>
</gene>
<dbReference type="Proteomes" id="UP000749559">
    <property type="component" value="Unassembled WGS sequence"/>
</dbReference>
<dbReference type="InterPro" id="IPR050560">
    <property type="entry name" value="MYB_TF"/>
</dbReference>
<feature type="compositionally biased region" description="Polar residues" evidence="7">
    <location>
        <begin position="490"/>
        <end position="504"/>
    </location>
</feature>
<dbReference type="Pfam" id="PF13921">
    <property type="entry name" value="Myb_DNA-bind_6"/>
    <property type="match status" value="1"/>
</dbReference>
<organism evidence="8 9">
    <name type="scientific">Owenia fusiformis</name>
    <name type="common">Polychaete worm</name>
    <dbReference type="NCBI Taxonomy" id="6347"/>
    <lineage>
        <taxon>Eukaryota</taxon>
        <taxon>Metazoa</taxon>
        <taxon>Spiralia</taxon>
        <taxon>Lophotrochozoa</taxon>
        <taxon>Annelida</taxon>
        <taxon>Polychaeta</taxon>
        <taxon>Sedentaria</taxon>
        <taxon>Canalipalpata</taxon>
        <taxon>Sabellida</taxon>
        <taxon>Oweniida</taxon>
        <taxon>Oweniidae</taxon>
        <taxon>Owenia</taxon>
    </lineage>
</organism>
<feature type="region of interest" description="Disordered" evidence="7">
    <location>
        <begin position="1"/>
        <end position="25"/>
    </location>
</feature>
<dbReference type="FunFam" id="1.10.10.60:FF:000010">
    <property type="entry name" value="Transcriptional activator Myb isoform A"/>
    <property type="match status" value="1"/>
</dbReference>
<feature type="region of interest" description="Disordered" evidence="7">
    <location>
        <begin position="240"/>
        <end position="260"/>
    </location>
</feature>
<keyword evidence="9" id="KW-1185">Reference proteome</keyword>
<comment type="caution">
    <text evidence="8">The sequence shown here is derived from an EMBL/GenBank/DDBJ whole genome shotgun (WGS) entry which is preliminary data.</text>
</comment>
<keyword evidence="6" id="KW-0539">Nucleus</keyword>
<evidence type="ECO:0000256" key="5">
    <source>
        <dbReference type="ARBA" id="ARBA00023163"/>
    </source>
</evidence>
<dbReference type="Pfam" id="PF09316">
    <property type="entry name" value="Cmyb_C"/>
    <property type="match status" value="1"/>
</dbReference>
<evidence type="ECO:0000256" key="3">
    <source>
        <dbReference type="ARBA" id="ARBA00023015"/>
    </source>
</evidence>
<dbReference type="Pfam" id="PF00249">
    <property type="entry name" value="Myb_DNA-binding"/>
    <property type="match status" value="1"/>
</dbReference>
<dbReference type="InterPro" id="IPR017930">
    <property type="entry name" value="Myb_dom"/>
</dbReference>
<dbReference type="FunFam" id="1.10.10.60:FF:000016">
    <property type="entry name" value="Transcriptional activator Myb isoform A"/>
    <property type="match status" value="1"/>
</dbReference>
<dbReference type="InterPro" id="IPR009057">
    <property type="entry name" value="Homeodomain-like_sf"/>
</dbReference>
<dbReference type="PROSITE" id="PS51294">
    <property type="entry name" value="HTH_MYB"/>
    <property type="match status" value="3"/>
</dbReference>
<evidence type="ECO:0000313" key="9">
    <source>
        <dbReference type="Proteomes" id="UP000749559"/>
    </source>
</evidence>
<comment type="subcellular location">
    <subcellularLocation>
        <location evidence="1">Nucleus</location>
    </subcellularLocation>
</comment>
<sequence>MVFFGRRQLQHSYDSDTDSDDTDHVDHDYNLPKVRGKKFINKGRWTKEEDDKLRRILEANPNSDWKMISQYYSDRSDIQCQTRWQKVLNPELIKGPWTKEEDDKVLQLVQKFGPKRWTLISKHLKGRTGKQCRERWHNHLNPEIKKTAWTEEEDRLIYTLHKKMGNRWAEIAKYLPGRTDNAIKNHWNSTMRRKYENEEIESKKQRNAGAYPFNAAYTPSQPNSMQGLQPVRLFQNEYHAEGSQMSSHTQSQQQQQMHGEKTTKVAGGFSYDNTMQQHTPQAQQYQNYNDQQTKTSDSMSPGVQKWLQMDTDGLLSPLKCIPDLYNQIQQETDMTTFQLLTGSKSMTPIKFSSLKQGSVGYRFDGHAISSLKDESGGCLISITSPLVSKLTTPPTILRRGKRRRNSESGNKSDLETPSNGKEMPVMVGTIKEEIEDVKPIPEIKSEQDFDRVDGTIGELPKTPKGTPIKGLPFSPSQFLNSPGIPLGDGTLTSTPVCQPRQAITPQPVKQEPQASTQVTDSDGKPFVTPKTIRRSLLELTPRTPTPFKNAMAELEKKNGALKPVSANLDDLDAVIEEDMAPNVESLFQSSTDRQEIGTLKRKIFNKENSPMKKARKSLDNKWSTPGEVHFGQAQITQLTHNGLILMPETPSKSLIGDSSLVFSPPSILKDTLHDTQDLNDAFAFPSSPRSKVKSKVTKHPVRHHVRFEETPSKTFKLGWQTVACGKTQDQLELTEKARQLYCNIKPRSLKL</sequence>
<dbReference type="SMART" id="SM00717">
    <property type="entry name" value="SANT"/>
    <property type="match status" value="3"/>
</dbReference>
<evidence type="ECO:0000256" key="2">
    <source>
        <dbReference type="ARBA" id="ARBA00022737"/>
    </source>
</evidence>
<evidence type="ECO:0000256" key="4">
    <source>
        <dbReference type="ARBA" id="ARBA00023125"/>
    </source>
</evidence>
<protein>
    <submittedName>
        <fullName evidence="8">Uncharacterized protein</fullName>
    </submittedName>
</protein>
<keyword evidence="2" id="KW-0677">Repeat</keyword>
<keyword evidence="4" id="KW-0238">DNA-binding</keyword>
<evidence type="ECO:0000256" key="7">
    <source>
        <dbReference type="SAM" id="MobiDB-lite"/>
    </source>
</evidence>
<proteinExistence type="predicted"/>
<feature type="compositionally biased region" description="Polar residues" evidence="7">
    <location>
        <begin position="407"/>
        <end position="419"/>
    </location>
</feature>
<keyword evidence="5" id="KW-0804">Transcription</keyword>
<dbReference type="PANTHER" id="PTHR45614">
    <property type="entry name" value="MYB PROTEIN-RELATED"/>
    <property type="match status" value="1"/>
</dbReference>
<dbReference type="GO" id="GO:0000978">
    <property type="term" value="F:RNA polymerase II cis-regulatory region sequence-specific DNA binding"/>
    <property type="evidence" value="ECO:0007669"/>
    <property type="project" value="TreeGrafter"/>
</dbReference>
<dbReference type="CDD" id="cd00167">
    <property type="entry name" value="SANT"/>
    <property type="match status" value="3"/>
</dbReference>
<evidence type="ECO:0000256" key="1">
    <source>
        <dbReference type="ARBA" id="ARBA00004123"/>
    </source>
</evidence>
<evidence type="ECO:0000313" key="8">
    <source>
        <dbReference type="EMBL" id="CAH1785256.1"/>
    </source>
</evidence>
<dbReference type="InterPro" id="IPR001005">
    <property type="entry name" value="SANT/Myb"/>
</dbReference>
<accession>A0A8J1UDZ0</accession>
<dbReference type="PANTHER" id="PTHR45614:SF25">
    <property type="entry name" value="MYB PROTEIN"/>
    <property type="match status" value="1"/>
</dbReference>
<dbReference type="Gene3D" id="1.10.10.60">
    <property type="entry name" value="Homeodomain-like"/>
    <property type="match status" value="3"/>
</dbReference>
<dbReference type="EMBL" id="CAIIXF020000006">
    <property type="protein sequence ID" value="CAH1785256.1"/>
    <property type="molecule type" value="Genomic_DNA"/>
</dbReference>
<dbReference type="OrthoDB" id="2143914at2759"/>
<feature type="compositionally biased region" description="Low complexity" evidence="7">
    <location>
        <begin position="243"/>
        <end position="257"/>
    </location>
</feature>
<evidence type="ECO:0000256" key="6">
    <source>
        <dbReference type="ARBA" id="ARBA00023242"/>
    </source>
</evidence>
<keyword evidence="3" id="KW-0805">Transcription regulation</keyword>
<dbReference type="InterPro" id="IPR015395">
    <property type="entry name" value="C-myb_C"/>
</dbReference>
<reference evidence="8" key="1">
    <citation type="submission" date="2022-03" db="EMBL/GenBank/DDBJ databases">
        <authorList>
            <person name="Martin C."/>
        </authorList>
    </citation>
    <scope>NUCLEOTIDE SEQUENCE</scope>
</reference>
<feature type="region of interest" description="Disordered" evidence="7">
    <location>
        <begin position="453"/>
        <end position="529"/>
    </location>
</feature>
<feature type="region of interest" description="Disordered" evidence="7">
    <location>
        <begin position="391"/>
        <end position="424"/>
    </location>
</feature>
<dbReference type="PROSITE" id="PS50090">
    <property type="entry name" value="MYB_LIKE"/>
    <property type="match status" value="3"/>
</dbReference>
<dbReference type="AlphaFoldDB" id="A0A8J1UDZ0"/>
<dbReference type="GO" id="GO:0000981">
    <property type="term" value="F:DNA-binding transcription factor activity, RNA polymerase II-specific"/>
    <property type="evidence" value="ECO:0007669"/>
    <property type="project" value="TreeGrafter"/>
</dbReference>
<dbReference type="GO" id="GO:0005634">
    <property type="term" value="C:nucleus"/>
    <property type="evidence" value="ECO:0007669"/>
    <property type="project" value="UniProtKB-SubCell"/>
</dbReference>
<dbReference type="SUPFAM" id="SSF46689">
    <property type="entry name" value="Homeodomain-like"/>
    <property type="match status" value="2"/>
</dbReference>
<name>A0A8J1UDZ0_OWEFU</name>